<dbReference type="PANTHER" id="PTHR34547:SF1">
    <property type="entry name" value="YACP-LIKE NYN DOMAIN PROTEIN"/>
    <property type="match status" value="1"/>
</dbReference>
<dbReference type="Proteomes" id="UP000257607">
    <property type="component" value="Chromosome"/>
</dbReference>
<accession>A0A385AFM6</accession>
<dbReference type="Pfam" id="PF05991">
    <property type="entry name" value="NYN_YacP"/>
    <property type="match status" value="1"/>
</dbReference>
<reference evidence="1 2" key="1">
    <citation type="submission" date="2018-07" db="EMBL/GenBank/DDBJ databases">
        <title>Lactobacillus curvatus genome sequence.</title>
        <authorList>
            <person name="Prechtl R."/>
        </authorList>
    </citation>
    <scope>NUCLEOTIDE SEQUENCE [LARGE SCALE GENOMIC DNA]</scope>
    <source>
        <strain evidence="1 2">TMW 1.1928</strain>
    </source>
</reference>
<dbReference type="EMBL" id="CP031003">
    <property type="protein sequence ID" value="AXN36485.1"/>
    <property type="molecule type" value="Genomic_DNA"/>
</dbReference>
<dbReference type="RefSeq" id="WP_004265051.1">
    <property type="nucleotide sequence ID" value="NZ_BJOQ01000007.1"/>
</dbReference>
<organism evidence="1 2">
    <name type="scientific">Latilactobacillus curvatus</name>
    <name type="common">Lactobacillus curvatus</name>
    <dbReference type="NCBI Taxonomy" id="28038"/>
    <lineage>
        <taxon>Bacteria</taxon>
        <taxon>Bacillati</taxon>
        <taxon>Bacillota</taxon>
        <taxon>Bacilli</taxon>
        <taxon>Lactobacillales</taxon>
        <taxon>Lactobacillaceae</taxon>
        <taxon>Latilactobacillus</taxon>
    </lineage>
</organism>
<dbReference type="GeneID" id="49611648"/>
<gene>
    <name evidence="1" type="ORF">DT351_09120</name>
</gene>
<evidence type="ECO:0000313" key="2">
    <source>
        <dbReference type="Proteomes" id="UP000257607"/>
    </source>
</evidence>
<proteinExistence type="predicted"/>
<dbReference type="CDD" id="cd10912">
    <property type="entry name" value="PIN_YacP-like"/>
    <property type="match status" value="1"/>
</dbReference>
<dbReference type="InterPro" id="IPR010298">
    <property type="entry name" value="YacP-like"/>
</dbReference>
<sequence length="177" mass="20694">MKKQILIADGYNIIGNWPELNKLKQNDHLADARDRLLQILSEYRKFREIEVILVFDAMYVPGIKQSYVQYNLEVVFTDEDETADSYIEGLAGKLMSPITQVTVVSSDQAEQWTIFSRGALRVSSHDFYREIRRTHREIDHDAKHYHDRTLQRNMPWNPAQLDQLAQVRDALSAEKDD</sequence>
<protein>
    <submittedName>
        <fullName evidence="1">NYN domain-containing protein</fullName>
    </submittedName>
</protein>
<dbReference type="AlphaFoldDB" id="A0A385AFM6"/>
<evidence type="ECO:0000313" key="1">
    <source>
        <dbReference type="EMBL" id="AXN36485.1"/>
    </source>
</evidence>
<dbReference type="PANTHER" id="PTHR34547">
    <property type="entry name" value="YACP-LIKE NYN DOMAIN PROTEIN"/>
    <property type="match status" value="1"/>
</dbReference>
<name>A0A385AFM6_LATCU</name>